<feature type="transmembrane region" description="Helical" evidence="2">
    <location>
        <begin position="58"/>
        <end position="74"/>
    </location>
</feature>
<dbReference type="EMBL" id="ARYM01000018">
    <property type="protein sequence ID" value="KCZ97584.1"/>
    <property type="molecule type" value="Genomic_DNA"/>
</dbReference>
<feature type="transmembrane region" description="Helical" evidence="2">
    <location>
        <begin position="476"/>
        <end position="497"/>
    </location>
</feature>
<evidence type="ECO:0000313" key="4">
    <source>
        <dbReference type="Proteomes" id="UP000027100"/>
    </source>
</evidence>
<feature type="transmembrane region" description="Helical" evidence="2">
    <location>
        <begin position="305"/>
        <end position="324"/>
    </location>
</feature>
<keyword evidence="4" id="KW-1185">Reference proteome</keyword>
<feature type="transmembrane region" description="Helical" evidence="2">
    <location>
        <begin position="109"/>
        <end position="133"/>
    </location>
</feature>
<dbReference type="AlphaFoldDB" id="A0A062V6B1"/>
<name>A0A062V6B1_9PROT</name>
<feature type="transmembrane region" description="Helical" evidence="2">
    <location>
        <begin position="20"/>
        <end position="46"/>
    </location>
</feature>
<feature type="transmembrane region" description="Helical" evidence="2">
    <location>
        <begin position="229"/>
        <end position="247"/>
    </location>
</feature>
<protein>
    <submittedName>
        <fullName evidence="3">Uncharacterized protein</fullName>
    </submittedName>
</protein>
<evidence type="ECO:0000313" key="3">
    <source>
        <dbReference type="EMBL" id="KCZ97584.1"/>
    </source>
</evidence>
<feature type="transmembrane region" description="Helical" evidence="2">
    <location>
        <begin position="194"/>
        <end position="217"/>
    </location>
</feature>
<feature type="transmembrane region" description="Helical" evidence="2">
    <location>
        <begin position="153"/>
        <end position="173"/>
    </location>
</feature>
<feature type="compositionally biased region" description="Low complexity" evidence="1">
    <location>
        <begin position="812"/>
        <end position="828"/>
    </location>
</feature>
<sequence>MGRQGTAASRVSYKQFRAEWSWSATAIFCGLALAATGAFLLAAPFFPDVAPANVRADWLALATLITGLFTANMARMLQIWAKLKPVVRIQPIKRLEAQRRTADRSFRELFIYLFAAFGGLTAFTFLSAQPGMLPWENLGLHGVGSDITKPQHVAALIASVGLALIPLISGFYLQSREEQDALKREMLRDDAISASSFWMGAALLAGIITLASWAAQVSQNQQEGVAANLAYWITFAVVALFVAFIFLPHIQRYIDHLAESEREPGDTAANTPLLIGAPAIALSWFDSILVRFVAPLTGATQHGPLVPHGFVILSLVPLTALGFILPQPFGLAPIALGMLMVIALGRRWAWIEEDREIASRLLRTDGKEIQIGFENDLKDEALLGYAFLFILVPLALHQINGVFHAFTGADGAPISDPFFAWLSFFGGELAKAVPFVDWWEIYSVDIRTPVAGACVTGDCSGTQAPNIVPAAKHLTFAARAMVDLVIMAALFQAIGIWQRSRAQDRLYDAGQLDAFDPFTEVRFFKQGMKKAEKAGKTGKAYIARKKFEERVEKHMQLRKDLHLPKVPYNQFRLGELLLHADPEVRAGAEWMLDQYGVLAGTPYHKLQQLSEQWRKAWFEGTPESDAIRSLAKEEQQVWRRAEKLRLEALLDELIDDEDEEIPAFMSPRDVANVVQLVVIAGAAAEFHYARVIVMELLARIPDPGAFWALAAQACRNGPCLSDWRSRIDAMFADDVRSQNGVCASAHHGRQEMRALCYTAIAEQVNGYQEGDLMNRTVLNFLEDAEGCGEGTIAAEALKKAIRGVRIFVPPAQQRLRPQRPSAQAVELEAQTEEEDEPELEPT</sequence>
<feature type="transmembrane region" description="Helical" evidence="2">
    <location>
        <begin position="331"/>
        <end position="351"/>
    </location>
</feature>
<gene>
    <name evidence="3" type="ORF">HPO_14631</name>
</gene>
<feature type="region of interest" description="Disordered" evidence="1">
    <location>
        <begin position="812"/>
        <end position="842"/>
    </location>
</feature>
<proteinExistence type="predicted"/>
<evidence type="ECO:0000256" key="1">
    <source>
        <dbReference type="SAM" id="MobiDB-lite"/>
    </source>
</evidence>
<dbReference type="RefSeq" id="WP_035600301.1">
    <property type="nucleotide sequence ID" value="NZ_ARYM01000018.1"/>
</dbReference>
<dbReference type="Proteomes" id="UP000027100">
    <property type="component" value="Unassembled WGS sequence"/>
</dbReference>
<keyword evidence="2" id="KW-0472">Membrane</keyword>
<dbReference type="OrthoDB" id="7632596at2"/>
<dbReference type="PATRIC" id="fig|1280954.3.peg.2963"/>
<feature type="compositionally biased region" description="Acidic residues" evidence="1">
    <location>
        <begin position="829"/>
        <end position="842"/>
    </location>
</feature>
<keyword evidence="2" id="KW-0812">Transmembrane</keyword>
<feature type="transmembrane region" description="Helical" evidence="2">
    <location>
        <begin position="382"/>
        <end position="406"/>
    </location>
</feature>
<organism evidence="3 4">
    <name type="scientific">Hyphomonas polymorpha PS728</name>
    <dbReference type="NCBI Taxonomy" id="1280954"/>
    <lineage>
        <taxon>Bacteria</taxon>
        <taxon>Pseudomonadati</taxon>
        <taxon>Pseudomonadota</taxon>
        <taxon>Alphaproteobacteria</taxon>
        <taxon>Hyphomonadales</taxon>
        <taxon>Hyphomonadaceae</taxon>
        <taxon>Hyphomonas</taxon>
    </lineage>
</organism>
<evidence type="ECO:0000256" key="2">
    <source>
        <dbReference type="SAM" id="Phobius"/>
    </source>
</evidence>
<keyword evidence="2" id="KW-1133">Transmembrane helix</keyword>
<reference evidence="3 4" key="1">
    <citation type="journal article" date="2014" name="Antonie Van Leeuwenhoek">
        <title>Hyphomonas beringensis sp. nov. and Hyphomonas chukchiensis sp. nov., isolated from surface seawater of the Bering Sea and Chukchi Sea.</title>
        <authorList>
            <person name="Li C."/>
            <person name="Lai Q."/>
            <person name="Li G."/>
            <person name="Dong C."/>
            <person name="Wang J."/>
            <person name="Liao Y."/>
            <person name="Shao Z."/>
        </authorList>
    </citation>
    <scope>NUCLEOTIDE SEQUENCE [LARGE SCALE GENOMIC DNA]</scope>
    <source>
        <strain evidence="3 4">PS728</strain>
    </source>
</reference>
<feature type="transmembrane region" description="Helical" evidence="2">
    <location>
        <begin position="268"/>
        <end position="285"/>
    </location>
</feature>
<comment type="caution">
    <text evidence="3">The sequence shown here is derived from an EMBL/GenBank/DDBJ whole genome shotgun (WGS) entry which is preliminary data.</text>
</comment>
<accession>A0A062V6B1</accession>